<dbReference type="Gene3D" id="3.30.530.20">
    <property type="match status" value="1"/>
</dbReference>
<dbReference type="AlphaFoldDB" id="A0A9W6NWV2"/>
<evidence type="ECO:0008006" key="3">
    <source>
        <dbReference type="Google" id="ProtNLM"/>
    </source>
</evidence>
<proteinExistence type="predicted"/>
<organism evidence="1 2">
    <name type="scientific">Pseudonocardia halophobica</name>
    <dbReference type="NCBI Taxonomy" id="29401"/>
    <lineage>
        <taxon>Bacteria</taxon>
        <taxon>Bacillati</taxon>
        <taxon>Actinomycetota</taxon>
        <taxon>Actinomycetes</taxon>
        <taxon>Pseudonocardiales</taxon>
        <taxon>Pseudonocardiaceae</taxon>
        <taxon>Pseudonocardia</taxon>
    </lineage>
</organism>
<sequence length="141" mass="15569">MGSYERTIAVAAPPDRVWAVLEDVESWPASTPSMSSVRRSVDGALRVGERVRVRQPRLPPAVWTVTRIEPGRSFTWISRAPGLHSVGDHEIRPGPDGCTLVLRFAQTGPLAGPAWRLMARTVRRYVDLEAEGLKRRAESSG</sequence>
<gene>
    <name evidence="1" type="ORF">GCM10017577_31070</name>
</gene>
<keyword evidence="2" id="KW-1185">Reference proteome</keyword>
<dbReference type="CDD" id="cd08862">
    <property type="entry name" value="SRPBCC_Smu440-like"/>
    <property type="match status" value="1"/>
</dbReference>
<dbReference type="InterPro" id="IPR019587">
    <property type="entry name" value="Polyketide_cyclase/dehydratase"/>
</dbReference>
<name>A0A9W6NWV2_9PSEU</name>
<dbReference type="Proteomes" id="UP001143463">
    <property type="component" value="Unassembled WGS sequence"/>
</dbReference>
<dbReference type="EMBL" id="BSFQ01000011">
    <property type="protein sequence ID" value="GLL11966.1"/>
    <property type="molecule type" value="Genomic_DNA"/>
</dbReference>
<protein>
    <recommendedName>
        <fullName evidence="3">Polyketide cyclase / dehydrase and lipid transport</fullName>
    </recommendedName>
</protein>
<comment type="caution">
    <text evidence="1">The sequence shown here is derived from an EMBL/GenBank/DDBJ whole genome shotgun (WGS) entry which is preliminary data.</text>
</comment>
<evidence type="ECO:0000313" key="2">
    <source>
        <dbReference type="Proteomes" id="UP001143463"/>
    </source>
</evidence>
<accession>A0A9W6NWV2</accession>
<dbReference type="SUPFAM" id="SSF55961">
    <property type="entry name" value="Bet v1-like"/>
    <property type="match status" value="1"/>
</dbReference>
<dbReference type="RefSeq" id="WP_037045290.1">
    <property type="nucleotide sequence ID" value="NZ_BAAAUZ010000008.1"/>
</dbReference>
<reference evidence="1" key="2">
    <citation type="submission" date="2023-01" db="EMBL/GenBank/DDBJ databases">
        <authorList>
            <person name="Sun Q."/>
            <person name="Evtushenko L."/>
        </authorList>
    </citation>
    <scope>NUCLEOTIDE SEQUENCE</scope>
    <source>
        <strain evidence="1">VKM Ac-1069</strain>
    </source>
</reference>
<dbReference type="InterPro" id="IPR023393">
    <property type="entry name" value="START-like_dom_sf"/>
</dbReference>
<evidence type="ECO:0000313" key="1">
    <source>
        <dbReference type="EMBL" id="GLL11966.1"/>
    </source>
</evidence>
<dbReference type="Pfam" id="PF10604">
    <property type="entry name" value="Polyketide_cyc2"/>
    <property type="match status" value="1"/>
</dbReference>
<reference evidence="1" key="1">
    <citation type="journal article" date="2014" name="Int. J. Syst. Evol. Microbiol.">
        <title>Complete genome sequence of Corynebacterium casei LMG S-19264T (=DSM 44701T), isolated from a smear-ripened cheese.</title>
        <authorList>
            <consortium name="US DOE Joint Genome Institute (JGI-PGF)"/>
            <person name="Walter F."/>
            <person name="Albersmeier A."/>
            <person name="Kalinowski J."/>
            <person name="Ruckert C."/>
        </authorList>
    </citation>
    <scope>NUCLEOTIDE SEQUENCE</scope>
    <source>
        <strain evidence="1">VKM Ac-1069</strain>
    </source>
</reference>